<evidence type="ECO:0000313" key="15">
    <source>
        <dbReference type="EMBL" id="KAG0275851.1"/>
    </source>
</evidence>
<name>A0ABQ7JJR5_9FUNG</name>
<organism evidence="15 16">
    <name type="scientific">Linnemannia gamsii</name>
    <dbReference type="NCBI Taxonomy" id="64522"/>
    <lineage>
        <taxon>Eukaryota</taxon>
        <taxon>Fungi</taxon>
        <taxon>Fungi incertae sedis</taxon>
        <taxon>Mucoromycota</taxon>
        <taxon>Mortierellomycotina</taxon>
        <taxon>Mortierellomycetes</taxon>
        <taxon>Mortierellales</taxon>
        <taxon>Mortierellaceae</taxon>
        <taxon>Linnemannia</taxon>
    </lineage>
</organism>
<evidence type="ECO:0000256" key="5">
    <source>
        <dbReference type="ARBA" id="ARBA00018097"/>
    </source>
</evidence>
<comment type="caution">
    <text evidence="15">The sequence shown here is derived from an EMBL/GenBank/DDBJ whole genome shotgun (WGS) entry which is preliminary data.</text>
</comment>
<dbReference type="Gene3D" id="3.40.50.1240">
    <property type="entry name" value="Phosphoglycerate mutase-like"/>
    <property type="match status" value="1"/>
</dbReference>
<dbReference type="PANTHER" id="PTHR20963:SF8">
    <property type="entry name" value="MULTIPLE INOSITOL POLYPHOSPHATE PHOSPHATASE 1"/>
    <property type="match status" value="1"/>
</dbReference>
<evidence type="ECO:0000256" key="2">
    <source>
        <dbReference type="ARBA" id="ARBA00008422"/>
    </source>
</evidence>
<dbReference type="Proteomes" id="UP001194696">
    <property type="component" value="Unassembled WGS sequence"/>
</dbReference>
<dbReference type="EMBL" id="JAAAIM010001786">
    <property type="protein sequence ID" value="KAG0275851.1"/>
    <property type="molecule type" value="Genomic_DNA"/>
</dbReference>
<evidence type="ECO:0000256" key="10">
    <source>
        <dbReference type="ARBA" id="ARBA00043668"/>
    </source>
</evidence>
<evidence type="ECO:0000256" key="7">
    <source>
        <dbReference type="ARBA" id="ARBA00022801"/>
    </source>
</evidence>
<comment type="catalytic activity">
    <reaction evidence="11">
        <text>1D-myo-inositol 1,2,4,5,6-pentakisphosphate + H2O = 1D-myo-inositol 1,2,5,6-tetrakisphosphate + phosphate</text>
        <dbReference type="Rhea" id="RHEA:77115"/>
        <dbReference type="ChEBI" id="CHEBI:15377"/>
        <dbReference type="ChEBI" id="CHEBI:43474"/>
        <dbReference type="ChEBI" id="CHEBI:57798"/>
        <dbReference type="ChEBI" id="CHEBI:195535"/>
        <dbReference type="EC" id="3.1.3.62"/>
    </reaction>
    <physiologicalReaction direction="left-to-right" evidence="11">
        <dbReference type="Rhea" id="RHEA:77116"/>
    </physiologicalReaction>
</comment>
<evidence type="ECO:0000256" key="3">
    <source>
        <dbReference type="ARBA" id="ARBA00012976"/>
    </source>
</evidence>
<comment type="subcellular location">
    <subcellularLocation>
        <location evidence="1">Membrane</location>
    </subcellularLocation>
</comment>
<keyword evidence="16" id="KW-1185">Reference proteome</keyword>
<sequence>MSNGQRKETSPQAVTTGIKSAILLPSVALMLALSCVFSPIVVQAAPAANGSIAVDTAASQPFASPPSFSLPPLNWIRTHLGTKSPYPHDSRPVGPLKDIPKGYELVQLQLICRHGTRYPSADKSVGFKKLADRLKGVKLPGLEWIKDWPSNALYPPARGNLLSVQGDADLYQIGRRFAIRYKTLLD</sequence>
<feature type="non-terminal residue" evidence="15">
    <location>
        <position position="186"/>
    </location>
</feature>
<evidence type="ECO:0000256" key="12">
    <source>
        <dbReference type="ARBA" id="ARBA00043691"/>
    </source>
</evidence>
<dbReference type="PROSITE" id="PS00616">
    <property type="entry name" value="HIS_ACID_PHOSPHAT_1"/>
    <property type="match status" value="1"/>
</dbReference>
<evidence type="ECO:0000313" key="16">
    <source>
        <dbReference type="Proteomes" id="UP001194696"/>
    </source>
</evidence>
<proteinExistence type="inferred from homology"/>
<comment type="catalytic activity">
    <reaction evidence="13">
        <text>(2R)-2,3-bisphosphoglycerate + H2O = (2R)-2-phosphoglycerate + phosphate</text>
        <dbReference type="Rhea" id="RHEA:27381"/>
        <dbReference type="ChEBI" id="CHEBI:15377"/>
        <dbReference type="ChEBI" id="CHEBI:43474"/>
        <dbReference type="ChEBI" id="CHEBI:58248"/>
        <dbReference type="ChEBI" id="CHEBI:58289"/>
        <dbReference type="EC" id="3.1.3.80"/>
    </reaction>
    <physiologicalReaction direction="left-to-right" evidence="13">
        <dbReference type="Rhea" id="RHEA:27382"/>
    </physiologicalReaction>
</comment>
<dbReference type="EC" id="3.1.3.62" evidence="4"/>
<evidence type="ECO:0000256" key="9">
    <source>
        <dbReference type="ARBA" id="ARBA00031642"/>
    </source>
</evidence>
<dbReference type="SUPFAM" id="SSF53254">
    <property type="entry name" value="Phosphoglycerate mutase-like"/>
    <property type="match status" value="1"/>
</dbReference>
<feature type="transmembrane region" description="Helical" evidence="14">
    <location>
        <begin position="21"/>
        <end position="42"/>
    </location>
</feature>
<keyword evidence="7" id="KW-0378">Hydrolase</keyword>
<accession>A0ABQ7JJR5</accession>
<evidence type="ECO:0000256" key="11">
    <source>
        <dbReference type="ARBA" id="ARBA00043671"/>
    </source>
</evidence>
<evidence type="ECO:0000256" key="8">
    <source>
        <dbReference type="ARBA" id="ARBA00023136"/>
    </source>
</evidence>
<dbReference type="InterPro" id="IPR033379">
    <property type="entry name" value="Acid_Pase_AS"/>
</dbReference>
<keyword evidence="8 14" id="KW-0472">Membrane</keyword>
<comment type="similarity">
    <text evidence="2">Belongs to the histidine acid phosphatase family. MINPP1 subfamily.</text>
</comment>
<evidence type="ECO:0000256" key="1">
    <source>
        <dbReference type="ARBA" id="ARBA00004370"/>
    </source>
</evidence>
<evidence type="ECO:0000256" key="13">
    <source>
        <dbReference type="ARBA" id="ARBA00043832"/>
    </source>
</evidence>
<keyword evidence="6" id="KW-0732">Signal</keyword>
<gene>
    <name evidence="15" type="ORF">BGZ96_003583</name>
</gene>
<protein>
    <recommendedName>
        <fullName evidence="5">Multiple inositol polyphosphate phosphatase 1</fullName>
        <ecNumber evidence="4">3.1.3.62</ecNumber>
        <ecNumber evidence="3">3.1.3.80</ecNumber>
    </recommendedName>
    <alternativeName>
        <fullName evidence="9">2,3-bisphosphoglycerate 3-phosphatase</fullName>
    </alternativeName>
</protein>
<dbReference type="PANTHER" id="PTHR20963">
    <property type="entry name" value="MULTIPLE INOSITOL POLYPHOSPHATE PHOSPHATASE-RELATED"/>
    <property type="match status" value="1"/>
</dbReference>
<dbReference type="InterPro" id="IPR000560">
    <property type="entry name" value="His_Pase_clade-2"/>
</dbReference>
<evidence type="ECO:0000256" key="4">
    <source>
        <dbReference type="ARBA" id="ARBA00013040"/>
    </source>
</evidence>
<dbReference type="InterPro" id="IPR029033">
    <property type="entry name" value="His_PPase_superfam"/>
</dbReference>
<dbReference type="PROSITE" id="PS51257">
    <property type="entry name" value="PROKAR_LIPOPROTEIN"/>
    <property type="match status" value="1"/>
</dbReference>
<comment type="catalytic activity">
    <reaction evidence="12">
        <text>1D-myo-inositol hexakisphosphate + H2O = 1D-myo-inositol 1,2,4,5,6-pentakisphosphate + phosphate</text>
        <dbReference type="Rhea" id="RHEA:16989"/>
        <dbReference type="ChEBI" id="CHEBI:15377"/>
        <dbReference type="ChEBI" id="CHEBI:43474"/>
        <dbReference type="ChEBI" id="CHEBI:57798"/>
        <dbReference type="ChEBI" id="CHEBI:58130"/>
        <dbReference type="EC" id="3.1.3.62"/>
    </reaction>
    <physiologicalReaction direction="left-to-right" evidence="12">
        <dbReference type="Rhea" id="RHEA:16990"/>
    </physiologicalReaction>
</comment>
<dbReference type="EC" id="3.1.3.80" evidence="3"/>
<comment type="catalytic activity">
    <reaction evidence="10">
        <text>1D-myo-inositol 1,2,5,6-tetrakisphosphate + H2O = 1D-myo-inositol 1,2,6-trisphosphate + phosphate</text>
        <dbReference type="Rhea" id="RHEA:77119"/>
        <dbReference type="ChEBI" id="CHEBI:15377"/>
        <dbReference type="ChEBI" id="CHEBI:43474"/>
        <dbReference type="ChEBI" id="CHEBI:195535"/>
        <dbReference type="ChEBI" id="CHEBI:195537"/>
        <dbReference type="EC" id="3.1.3.62"/>
    </reaction>
    <physiologicalReaction direction="left-to-right" evidence="10">
        <dbReference type="Rhea" id="RHEA:77120"/>
    </physiologicalReaction>
</comment>
<dbReference type="Pfam" id="PF00328">
    <property type="entry name" value="His_Phos_2"/>
    <property type="match status" value="1"/>
</dbReference>
<evidence type="ECO:0000256" key="6">
    <source>
        <dbReference type="ARBA" id="ARBA00022729"/>
    </source>
</evidence>
<keyword evidence="14" id="KW-0812">Transmembrane</keyword>
<reference evidence="15 16" key="1">
    <citation type="journal article" date="2020" name="Fungal Divers.">
        <title>Resolving the Mortierellaceae phylogeny through synthesis of multi-gene phylogenetics and phylogenomics.</title>
        <authorList>
            <person name="Vandepol N."/>
            <person name="Liber J."/>
            <person name="Desiro A."/>
            <person name="Na H."/>
            <person name="Kennedy M."/>
            <person name="Barry K."/>
            <person name="Grigoriev I.V."/>
            <person name="Miller A.N."/>
            <person name="O'Donnell K."/>
            <person name="Stajich J.E."/>
            <person name="Bonito G."/>
        </authorList>
    </citation>
    <scope>NUCLEOTIDE SEQUENCE [LARGE SCALE GENOMIC DNA]</scope>
    <source>
        <strain evidence="15 16">AD045</strain>
    </source>
</reference>
<keyword evidence="14" id="KW-1133">Transmembrane helix</keyword>
<evidence type="ECO:0000256" key="14">
    <source>
        <dbReference type="SAM" id="Phobius"/>
    </source>
</evidence>